<reference evidence="8 9" key="1">
    <citation type="journal article" date="2017" name="Curr. Biol.">
        <title>Genome architecture and evolution of a unichromosomal asexual nematode.</title>
        <authorList>
            <person name="Fradin H."/>
            <person name="Zegar C."/>
            <person name="Gutwein M."/>
            <person name="Lucas J."/>
            <person name="Kovtun M."/>
            <person name="Corcoran D."/>
            <person name="Baugh L.R."/>
            <person name="Kiontke K."/>
            <person name="Gunsalus K."/>
            <person name="Fitch D.H."/>
            <person name="Piano F."/>
        </authorList>
    </citation>
    <scope>NUCLEOTIDE SEQUENCE [LARGE SCALE GENOMIC DNA]</scope>
    <source>
        <strain evidence="8">PF1309</strain>
    </source>
</reference>
<protein>
    <recommendedName>
        <fullName evidence="2">histidine kinase</fullName>
        <ecNumber evidence="2">2.7.13.3</ecNumber>
    </recommendedName>
</protein>
<evidence type="ECO:0000256" key="5">
    <source>
        <dbReference type="ARBA" id="ARBA00022741"/>
    </source>
</evidence>
<dbReference type="Proteomes" id="UP000218231">
    <property type="component" value="Unassembled WGS sequence"/>
</dbReference>
<keyword evidence="6" id="KW-0418">Kinase</keyword>
<dbReference type="PANTHER" id="PTHR41523:SF7">
    <property type="entry name" value="HISTIDINE KINASE"/>
    <property type="match status" value="1"/>
</dbReference>
<dbReference type="STRING" id="2018661.A0A2A2M1H7"/>
<keyword evidence="3" id="KW-0597">Phosphoprotein</keyword>
<evidence type="ECO:0000256" key="3">
    <source>
        <dbReference type="ARBA" id="ARBA00022553"/>
    </source>
</evidence>
<proteinExistence type="predicted"/>
<evidence type="ECO:0000256" key="4">
    <source>
        <dbReference type="ARBA" id="ARBA00022679"/>
    </source>
</evidence>
<keyword evidence="4" id="KW-0808">Transferase</keyword>
<dbReference type="Gene3D" id="3.30.565.10">
    <property type="entry name" value="Histidine kinase-like ATPase, C-terminal domain"/>
    <property type="match status" value="1"/>
</dbReference>
<evidence type="ECO:0000256" key="7">
    <source>
        <dbReference type="ARBA" id="ARBA00022840"/>
    </source>
</evidence>
<comment type="caution">
    <text evidence="8">The sequence shown here is derived from an EMBL/GenBank/DDBJ whole genome shotgun (WGS) entry which is preliminary data.</text>
</comment>
<evidence type="ECO:0000256" key="6">
    <source>
        <dbReference type="ARBA" id="ARBA00022777"/>
    </source>
</evidence>
<evidence type="ECO:0000313" key="8">
    <source>
        <dbReference type="EMBL" id="PAV92306.1"/>
    </source>
</evidence>
<dbReference type="OrthoDB" id="10559654at2759"/>
<sequence>MKRSWEAADFEVVARAALSSFASTRIKLSGPELAVSSRTAMSLSLLLHELATNAVKYGALSVPEGQVAIAWALRRADGVDTLEMSWSERGGPPAVEPTSRGFGSRLIRMGLSGSGGVKLRYGALGLTVEMSAPLAQIQQG</sequence>
<dbReference type="AlphaFoldDB" id="A0A2A2M1H7"/>
<gene>
    <name evidence="8" type="ORF">WR25_07884</name>
</gene>
<accession>A0A2A2M1H7</accession>
<keyword evidence="9" id="KW-1185">Reference proteome</keyword>
<dbReference type="InterPro" id="IPR036890">
    <property type="entry name" value="HATPase_C_sf"/>
</dbReference>
<dbReference type="EC" id="2.7.13.3" evidence="2"/>
<evidence type="ECO:0000256" key="1">
    <source>
        <dbReference type="ARBA" id="ARBA00000085"/>
    </source>
</evidence>
<dbReference type="GO" id="GO:0005524">
    <property type="term" value="F:ATP binding"/>
    <property type="evidence" value="ECO:0007669"/>
    <property type="project" value="UniProtKB-KW"/>
</dbReference>
<organism evidence="8 9">
    <name type="scientific">Diploscapter pachys</name>
    <dbReference type="NCBI Taxonomy" id="2018661"/>
    <lineage>
        <taxon>Eukaryota</taxon>
        <taxon>Metazoa</taxon>
        <taxon>Ecdysozoa</taxon>
        <taxon>Nematoda</taxon>
        <taxon>Chromadorea</taxon>
        <taxon>Rhabditida</taxon>
        <taxon>Rhabditina</taxon>
        <taxon>Rhabditomorpha</taxon>
        <taxon>Rhabditoidea</taxon>
        <taxon>Rhabditidae</taxon>
        <taxon>Diploscapter</taxon>
    </lineage>
</organism>
<dbReference type="EMBL" id="LIAE01006243">
    <property type="protein sequence ID" value="PAV92306.1"/>
    <property type="molecule type" value="Genomic_DNA"/>
</dbReference>
<dbReference type="GO" id="GO:0004673">
    <property type="term" value="F:protein histidine kinase activity"/>
    <property type="evidence" value="ECO:0007669"/>
    <property type="project" value="UniProtKB-EC"/>
</dbReference>
<evidence type="ECO:0000313" key="9">
    <source>
        <dbReference type="Proteomes" id="UP000218231"/>
    </source>
</evidence>
<comment type="catalytic activity">
    <reaction evidence="1">
        <text>ATP + protein L-histidine = ADP + protein N-phospho-L-histidine.</text>
        <dbReference type="EC" id="2.7.13.3"/>
    </reaction>
</comment>
<keyword evidence="5" id="KW-0547">Nucleotide-binding</keyword>
<keyword evidence="7" id="KW-0067">ATP-binding</keyword>
<evidence type="ECO:0000256" key="2">
    <source>
        <dbReference type="ARBA" id="ARBA00012438"/>
    </source>
</evidence>
<name>A0A2A2M1H7_9BILA</name>
<dbReference type="PANTHER" id="PTHR41523">
    <property type="entry name" value="TWO-COMPONENT SYSTEM SENSOR PROTEIN"/>
    <property type="match status" value="1"/>
</dbReference>